<dbReference type="OrthoDB" id="9815878at2"/>
<dbReference type="AlphaFoldDB" id="A0A1I6LKK7"/>
<protein>
    <submittedName>
        <fullName evidence="1">Uncharacterized protein</fullName>
    </submittedName>
</protein>
<dbReference type="Proteomes" id="UP000199659">
    <property type="component" value="Unassembled WGS sequence"/>
</dbReference>
<accession>A0A1I6LKK7</accession>
<sequence length="168" mass="19797">MATWSGIRAKLEKEYLAPSLRGHITYFATSYSRCPDHEGRAAVLYDGKEILKSNYYEHMISQSIQYYKSKDDESGLSSSEKWRKAFDLALNEGTFDQTYFYEAFGKFDNQDIKQSLVSENPIVRLFAILDRRVGKRTLINLMERIENELEWLKPFYFIRLEAENITYN</sequence>
<dbReference type="InterPro" id="IPR057955">
    <property type="entry name" value="SF0329-like"/>
</dbReference>
<proteinExistence type="predicted"/>
<gene>
    <name evidence="1" type="ORF">SAMN05661086_03355</name>
</gene>
<keyword evidence="2" id="KW-1185">Reference proteome</keyword>
<dbReference type="Pfam" id="PF25753">
    <property type="entry name" value="SF0329"/>
    <property type="match status" value="1"/>
</dbReference>
<organism evidence="1 2">
    <name type="scientific">Anaeromicropila populeti</name>
    <dbReference type="NCBI Taxonomy" id="37658"/>
    <lineage>
        <taxon>Bacteria</taxon>
        <taxon>Bacillati</taxon>
        <taxon>Bacillota</taxon>
        <taxon>Clostridia</taxon>
        <taxon>Lachnospirales</taxon>
        <taxon>Lachnospiraceae</taxon>
        <taxon>Anaeromicropila</taxon>
    </lineage>
</organism>
<dbReference type="EMBL" id="FOYZ01000017">
    <property type="protein sequence ID" value="SFS03923.1"/>
    <property type="molecule type" value="Genomic_DNA"/>
</dbReference>
<reference evidence="1 2" key="1">
    <citation type="submission" date="2016-10" db="EMBL/GenBank/DDBJ databases">
        <authorList>
            <person name="de Groot N.N."/>
        </authorList>
    </citation>
    <scope>NUCLEOTIDE SEQUENCE [LARGE SCALE GENOMIC DNA]</scope>
    <source>
        <strain evidence="1 2">743A</strain>
    </source>
</reference>
<dbReference type="STRING" id="37658.SAMN05661086_03355"/>
<dbReference type="RefSeq" id="WP_092563428.1">
    <property type="nucleotide sequence ID" value="NZ_FOYZ01000017.1"/>
</dbReference>
<evidence type="ECO:0000313" key="2">
    <source>
        <dbReference type="Proteomes" id="UP000199659"/>
    </source>
</evidence>
<name>A0A1I6LKK7_9FIRM</name>
<evidence type="ECO:0000313" key="1">
    <source>
        <dbReference type="EMBL" id="SFS03923.1"/>
    </source>
</evidence>